<evidence type="ECO:0000256" key="5">
    <source>
        <dbReference type="ARBA" id="ARBA00022490"/>
    </source>
</evidence>
<feature type="active site" description="Proton acceptor" evidence="9">
    <location>
        <position position="13"/>
    </location>
</feature>
<comment type="similarity">
    <text evidence="4 9 10">Belongs to the HisA/HisF family.</text>
</comment>
<evidence type="ECO:0000256" key="3">
    <source>
        <dbReference type="ARBA" id="ARBA00005133"/>
    </source>
</evidence>
<dbReference type="GO" id="GO:0000162">
    <property type="term" value="P:L-tryptophan biosynthetic process"/>
    <property type="evidence" value="ECO:0007669"/>
    <property type="project" value="TreeGrafter"/>
</dbReference>
<dbReference type="Gene3D" id="3.20.20.70">
    <property type="entry name" value="Aldolase class I"/>
    <property type="match status" value="1"/>
</dbReference>
<dbReference type="AlphaFoldDB" id="A0A930PS70"/>
<comment type="pathway">
    <text evidence="3 9">Amino-acid biosynthesis; L-histidine biosynthesis; L-histidine from 5-phospho-alpha-D-ribose 1-diphosphate: step 4/9.</text>
</comment>
<dbReference type="InterPro" id="IPR006062">
    <property type="entry name" value="His_biosynth"/>
</dbReference>
<proteinExistence type="inferred from homology"/>
<dbReference type="PANTHER" id="PTHR43090:SF2">
    <property type="entry name" value="1-(5-PHOSPHORIBOSYL)-5-[(5-PHOSPHORIBOSYLAMINO)METHYLIDENEAMINO] IMIDAZOLE-4-CARBOXAMIDE ISOMERASE"/>
    <property type="match status" value="1"/>
</dbReference>
<accession>A0A930PS70</accession>
<dbReference type="RefSeq" id="WP_303975688.1">
    <property type="nucleotide sequence ID" value="NZ_CP097094.1"/>
</dbReference>
<dbReference type="HAMAP" id="MF_01014">
    <property type="entry name" value="HisA"/>
    <property type="match status" value="1"/>
</dbReference>
<reference evidence="11" key="1">
    <citation type="submission" date="2020-04" db="EMBL/GenBank/DDBJ databases">
        <title>Deep metagenomics examines the oral microbiome during advanced dental caries in children, revealing novel taxa and co-occurrences with host molecules.</title>
        <authorList>
            <person name="Baker J.L."/>
            <person name="Morton J.T."/>
            <person name="Dinis M."/>
            <person name="Alvarez R."/>
            <person name="Tran N.C."/>
            <person name="Knight R."/>
            <person name="Edlund A."/>
        </authorList>
    </citation>
    <scope>NUCLEOTIDE SEQUENCE</scope>
    <source>
        <strain evidence="11">JCVI_44_bin.2</strain>
    </source>
</reference>
<evidence type="ECO:0000256" key="1">
    <source>
        <dbReference type="ARBA" id="ARBA00000901"/>
    </source>
</evidence>
<evidence type="ECO:0000256" key="6">
    <source>
        <dbReference type="ARBA" id="ARBA00022605"/>
    </source>
</evidence>
<dbReference type="SUPFAM" id="SSF51366">
    <property type="entry name" value="Ribulose-phoshate binding barrel"/>
    <property type="match status" value="1"/>
</dbReference>
<comment type="caution">
    <text evidence="11">The sequence shown here is derived from an EMBL/GenBank/DDBJ whole genome shotgun (WGS) entry which is preliminary data.</text>
</comment>
<dbReference type="GO" id="GO:0003949">
    <property type="term" value="F:1-(5-phosphoribosyl)-5-[(5-phosphoribosylamino)methylideneamino]imidazole-4-carboxamide isomerase activity"/>
    <property type="evidence" value="ECO:0007669"/>
    <property type="project" value="UniProtKB-UniRule"/>
</dbReference>
<feature type="active site" description="Proton donor" evidence="9">
    <location>
        <position position="143"/>
    </location>
</feature>
<dbReference type="CDD" id="cd04732">
    <property type="entry name" value="HisA"/>
    <property type="match status" value="1"/>
</dbReference>
<dbReference type="InterPro" id="IPR044524">
    <property type="entry name" value="Isoase_HisA-like"/>
</dbReference>
<dbReference type="EMBL" id="JABZXR010000014">
    <property type="protein sequence ID" value="MBF1663771.1"/>
    <property type="molecule type" value="Genomic_DNA"/>
</dbReference>
<name>A0A930PS70_9MICC</name>
<dbReference type="EC" id="5.3.1.16" evidence="9"/>
<evidence type="ECO:0000256" key="4">
    <source>
        <dbReference type="ARBA" id="ARBA00009667"/>
    </source>
</evidence>
<keyword evidence="5 9" id="KW-0963">Cytoplasm</keyword>
<dbReference type="InterPro" id="IPR013785">
    <property type="entry name" value="Aldolase_TIM"/>
</dbReference>
<dbReference type="PANTHER" id="PTHR43090">
    <property type="entry name" value="1-(5-PHOSPHORIBOSYL)-5-[(5-PHOSPHORIBOSYLAMINO)METHYLIDENEAMINO] IMIDAZOLE-4-CARBOXAMIDE ISOMERASE"/>
    <property type="match status" value="1"/>
</dbReference>
<dbReference type="Proteomes" id="UP000756427">
    <property type="component" value="Unassembled WGS sequence"/>
</dbReference>
<keyword evidence="7 9" id="KW-0368">Histidine biosynthesis</keyword>
<dbReference type="InterPro" id="IPR023016">
    <property type="entry name" value="HisA/PriA"/>
</dbReference>
<evidence type="ECO:0000313" key="12">
    <source>
        <dbReference type="Proteomes" id="UP000756427"/>
    </source>
</evidence>
<dbReference type="GO" id="GO:0005737">
    <property type="term" value="C:cytoplasm"/>
    <property type="evidence" value="ECO:0007669"/>
    <property type="project" value="UniProtKB-SubCell"/>
</dbReference>
<evidence type="ECO:0000256" key="7">
    <source>
        <dbReference type="ARBA" id="ARBA00023102"/>
    </source>
</evidence>
<keyword evidence="6 9" id="KW-0028">Amino-acid biosynthesis</keyword>
<evidence type="ECO:0000256" key="8">
    <source>
        <dbReference type="ARBA" id="ARBA00023235"/>
    </source>
</evidence>
<comment type="subcellular location">
    <subcellularLocation>
        <location evidence="2 9">Cytoplasm</location>
    </subcellularLocation>
</comment>
<dbReference type="GO" id="GO:0000105">
    <property type="term" value="P:L-histidine biosynthetic process"/>
    <property type="evidence" value="ECO:0007669"/>
    <property type="project" value="UniProtKB-UniRule"/>
</dbReference>
<dbReference type="Pfam" id="PF00977">
    <property type="entry name" value="His_biosynth"/>
    <property type="match status" value="1"/>
</dbReference>
<dbReference type="InterPro" id="IPR011060">
    <property type="entry name" value="RibuloseP-bd_barrel"/>
</dbReference>
<gene>
    <name evidence="9" type="primary">hisA</name>
    <name evidence="11" type="ORF">HXO64_04365</name>
</gene>
<sequence>MSAPVLELLPAVDISEGYAVRPVGGTLSGGEQRLDPVEAALTWVKSGARWIHLVDLDLAFGRGTNTEVLAEVVAAVRAESAQSSAPVRIQVSGGVRNAESLERALSLNPDRVNVTSAALADSSWLEGTLARYADSDLLALGLDARYNPERGWVTVARGTDWSGPDLAEALAWLESAGVRRYIVTDVSKDGSLAGPGAELLDEVLAQTACRVVASGGVASLADLVKLRSMVPSGLEGVVLGKALYVGNFSFEQALEAAGSR</sequence>
<protein>
    <recommendedName>
        <fullName evidence="9">1-(5-phosphoribosyl)-5-[(5-phosphoribosylamino)methylideneamino] imidazole-4-carboxamide isomerase</fullName>
        <ecNumber evidence="9">5.3.1.16</ecNumber>
    </recommendedName>
    <alternativeName>
        <fullName evidence="9">Phosphoribosylformimino-5-aminoimidazole carboxamide ribotide isomerase</fullName>
    </alternativeName>
</protein>
<evidence type="ECO:0000313" key="11">
    <source>
        <dbReference type="EMBL" id="MBF1663771.1"/>
    </source>
</evidence>
<keyword evidence="8 9" id="KW-0413">Isomerase</keyword>
<evidence type="ECO:0000256" key="2">
    <source>
        <dbReference type="ARBA" id="ARBA00004496"/>
    </source>
</evidence>
<evidence type="ECO:0000256" key="10">
    <source>
        <dbReference type="RuleBase" id="RU003657"/>
    </source>
</evidence>
<evidence type="ECO:0000256" key="9">
    <source>
        <dbReference type="HAMAP-Rule" id="MF_01014"/>
    </source>
</evidence>
<comment type="catalytic activity">
    <reaction evidence="1 9">
        <text>1-(5-phospho-beta-D-ribosyl)-5-[(5-phospho-beta-D-ribosylamino)methylideneamino]imidazole-4-carboxamide = 5-[(5-phospho-1-deoxy-D-ribulos-1-ylimino)methylamino]-1-(5-phospho-beta-D-ribosyl)imidazole-4-carboxamide</text>
        <dbReference type="Rhea" id="RHEA:15469"/>
        <dbReference type="ChEBI" id="CHEBI:58435"/>
        <dbReference type="ChEBI" id="CHEBI:58525"/>
        <dbReference type="EC" id="5.3.1.16"/>
    </reaction>
</comment>
<organism evidence="11 12">
    <name type="scientific">Rothia mucilaginosa</name>
    <dbReference type="NCBI Taxonomy" id="43675"/>
    <lineage>
        <taxon>Bacteria</taxon>
        <taxon>Bacillati</taxon>
        <taxon>Actinomycetota</taxon>
        <taxon>Actinomycetes</taxon>
        <taxon>Micrococcales</taxon>
        <taxon>Micrococcaceae</taxon>
        <taxon>Rothia</taxon>
    </lineage>
</organism>